<dbReference type="PANTHER" id="PTHR11839:SF5">
    <property type="entry name" value="ADP-RIBOSE PYROPHOSPHATASE"/>
    <property type="match status" value="1"/>
</dbReference>
<evidence type="ECO:0000256" key="14">
    <source>
        <dbReference type="PIRSR" id="PIRSR604385-3"/>
    </source>
</evidence>
<comment type="catalytic activity">
    <reaction evidence="12">
        <text>ADP-D-ribose + H2O = D-ribose 5-phosphate + AMP + 2 H(+)</text>
        <dbReference type="Rhea" id="RHEA:10412"/>
        <dbReference type="ChEBI" id="CHEBI:15377"/>
        <dbReference type="ChEBI" id="CHEBI:15378"/>
        <dbReference type="ChEBI" id="CHEBI:57967"/>
        <dbReference type="ChEBI" id="CHEBI:78346"/>
        <dbReference type="ChEBI" id="CHEBI:456215"/>
        <dbReference type="EC" id="3.6.1.13"/>
    </reaction>
</comment>
<dbReference type="PANTHER" id="PTHR11839">
    <property type="entry name" value="UDP/ADP-SUGAR PYROPHOSPHATASE"/>
    <property type="match status" value="1"/>
</dbReference>
<dbReference type="SUPFAM" id="SSF55811">
    <property type="entry name" value="Nudix"/>
    <property type="match status" value="1"/>
</dbReference>
<evidence type="ECO:0000256" key="6">
    <source>
        <dbReference type="ARBA" id="ARBA00022801"/>
    </source>
</evidence>
<dbReference type="InterPro" id="IPR004385">
    <property type="entry name" value="NDP_pyrophosphatase"/>
</dbReference>
<dbReference type="RefSeq" id="WP_044836869.1">
    <property type="nucleotide sequence ID" value="NZ_CP059733.1"/>
</dbReference>
<dbReference type="EC" id="3.6.1.13" evidence="3"/>
<feature type="short sequence motif" description="Nudix box" evidence="14">
    <location>
        <begin position="99"/>
        <end position="121"/>
    </location>
</feature>
<evidence type="ECO:0000256" key="1">
    <source>
        <dbReference type="ARBA" id="ARBA00001946"/>
    </source>
</evidence>
<comment type="similarity">
    <text evidence="2">Belongs to the Nudix hydrolase family. NudF subfamily.</text>
</comment>
<dbReference type="Proteomes" id="UP000032352">
    <property type="component" value="Chromosome"/>
</dbReference>
<dbReference type="GO" id="GO:0019144">
    <property type="term" value="F:ADP-sugar diphosphatase activity"/>
    <property type="evidence" value="ECO:0007669"/>
    <property type="project" value="TreeGrafter"/>
</dbReference>
<comment type="function">
    <text evidence="8">Acts on ADP-mannose and ADP-glucose as well as ADP-ribose. Prevents glycogen biosynthesis. The reaction catalyzed by this enzyme is a limiting step of the gluconeogenic process.</text>
</comment>
<proteinExistence type="inferred from homology"/>
<organism evidence="16 17">
    <name type="scientific">Thalassomonas viridans</name>
    <dbReference type="NCBI Taxonomy" id="137584"/>
    <lineage>
        <taxon>Bacteria</taxon>
        <taxon>Pseudomonadati</taxon>
        <taxon>Pseudomonadota</taxon>
        <taxon>Gammaproteobacteria</taxon>
        <taxon>Alteromonadales</taxon>
        <taxon>Colwelliaceae</taxon>
        <taxon>Thalassomonas</taxon>
    </lineage>
</organism>
<dbReference type="Pfam" id="PF00293">
    <property type="entry name" value="NUDIX"/>
    <property type="match status" value="1"/>
</dbReference>
<protein>
    <recommendedName>
        <fullName evidence="4">ADP-ribose pyrophosphatase</fullName>
        <ecNumber evidence="3">3.6.1.13</ecNumber>
    </recommendedName>
    <alternativeName>
        <fullName evidence="9">ADP-ribose diphosphatase</fullName>
    </alternativeName>
    <alternativeName>
        <fullName evidence="11">ADP-ribose phosphohydrolase</fullName>
    </alternativeName>
    <alternativeName>
        <fullName evidence="10">Adenosine diphosphoribose pyrophosphatase</fullName>
    </alternativeName>
</protein>
<name>A0AAE9YZV4_9GAMM</name>
<evidence type="ECO:0000256" key="4">
    <source>
        <dbReference type="ARBA" id="ARBA00013297"/>
    </source>
</evidence>
<feature type="binding site" evidence="13">
    <location>
        <position position="114"/>
    </location>
    <ligand>
        <name>Mg(2+)</name>
        <dbReference type="ChEBI" id="CHEBI:18420"/>
        <label>1</label>
    </ligand>
</feature>
<evidence type="ECO:0000256" key="11">
    <source>
        <dbReference type="ARBA" id="ARBA00033056"/>
    </source>
</evidence>
<dbReference type="AlphaFoldDB" id="A0AAE9YZV4"/>
<evidence type="ECO:0000256" key="2">
    <source>
        <dbReference type="ARBA" id="ARBA00007482"/>
    </source>
</evidence>
<dbReference type="GO" id="GO:0005829">
    <property type="term" value="C:cytosol"/>
    <property type="evidence" value="ECO:0007669"/>
    <property type="project" value="TreeGrafter"/>
</dbReference>
<gene>
    <name evidence="16" type="ORF">SG34_023205</name>
</gene>
<dbReference type="KEGG" id="tvd:SG34_023205"/>
<dbReference type="InterPro" id="IPR015797">
    <property type="entry name" value="NUDIX_hydrolase-like_dom_sf"/>
</dbReference>
<dbReference type="InterPro" id="IPR020084">
    <property type="entry name" value="NUDIX_hydrolase_CS"/>
</dbReference>
<dbReference type="EMBL" id="CP059733">
    <property type="protein sequence ID" value="WDE04221.1"/>
    <property type="molecule type" value="Genomic_DNA"/>
</dbReference>
<evidence type="ECO:0000313" key="17">
    <source>
        <dbReference type="Proteomes" id="UP000032352"/>
    </source>
</evidence>
<evidence type="ECO:0000256" key="12">
    <source>
        <dbReference type="ARBA" id="ARBA00049546"/>
    </source>
</evidence>
<evidence type="ECO:0000256" key="13">
    <source>
        <dbReference type="PIRSR" id="PIRSR604385-2"/>
    </source>
</evidence>
<accession>A0AAE9YZV4</accession>
<evidence type="ECO:0000256" key="7">
    <source>
        <dbReference type="ARBA" id="ARBA00022842"/>
    </source>
</evidence>
<dbReference type="InterPro" id="IPR000086">
    <property type="entry name" value="NUDIX_hydrolase_dom"/>
</dbReference>
<dbReference type="GO" id="GO:0006753">
    <property type="term" value="P:nucleoside phosphate metabolic process"/>
    <property type="evidence" value="ECO:0007669"/>
    <property type="project" value="TreeGrafter"/>
</dbReference>
<feature type="binding site" evidence="13">
    <location>
        <position position="168"/>
    </location>
    <ligand>
        <name>Mg(2+)</name>
        <dbReference type="ChEBI" id="CHEBI:18420"/>
        <label>1</label>
    </ligand>
</feature>
<comment type="cofactor">
    <cofactor evidence="1 13">
        <name>Mg(2+)</name>
        <dbReference type="ChEBI" id="CHEBI:18420"/>
    </cofactor>
</comment>
<dbReference type="Gene3D" id="3.90.79.10">
    <property type="entry name" value="Nucleoside Triphosphate Pyrophosphohydrolase"/>
    <property type="match status" value="1"/>
</dbReference>
<reference evidence="16 17" key="2">
    <citation type="journal article" date="2022" name="Mar. Drugs">
        <title>Bioassay-Guided Fractionation Leads to the Detection of Cholic Acid Generated by the Rare Thalassomonas sp.</title>
        <authorList>
            <person name="Pheiffer F."/>
            <person name="Schneider Y.K."/>
            <person name="Hansen E.H."/>
            <person name="Andersen J.H."/>
            <person name="Isaksson J."/>
            <person name="Busche T."/>
            <person name="R C."/>
            <person name="Kalinowski J."/>
            <person name="Zyl L.V."/>
            <person name="Trindade M."/>
        </authorList>
    </citation>
    <scope>NUCLEOTIDE SEQUENCE [LARGE SCALE GENOMIC DNA]</scope>
    <source>
        <strain evidence="16 17">XOM25</strain>
    </source>
</reference>
<dbReference type="NCBIfam" id="TIGR00052">
    <property type="entry name" value="nudix-type nucleoside diphosphatase, YffH/AdpP family"/>
    <property type="match status" value="1"/>
</dbReference>
<keyword evidence="6" id="KW-0378">Hydrolase</keyword>
<evidence type="ECO:0000256" key="9">
    <source>
        <dbReference type="ARBA" id="ARBA00030162"/>
    </source>
</evidence>
<evidence type="ECO:0000256" key="3">
    <source>
        <dbReference type="ARBA" id="ARBA00012453"/>
    </source>
</evidence>
<dbReference type="CDD" id="cd24155">
    <property type="entry name" value="NUDIX_ADPRase"/>
    <property type="match status" value="1"/>
</dbReference>
<reference evidence="16 17" key="1">
    <citation type="journal article" date="2015" name="Genome Announc.">
        <title>Draft Genome Sequences of Marine Isolates of Thalassomonas viridans and Thalassomonas actiniarum.</title>
        <authorList>
            <person name="Olonade I."/>
            <person name="van Zyl L.J."/>
            <person name="Trindade M."/>
        </authorList>
    </citation>
    <scope>NUCLEOTIDE SEQUENCE [LARGE SCALE GENOMIC DNA]</scope>
    <source>
        <strain evidence="16 17">XOM25</strain>
    </source>
</reference>
<feature type="binding site" evidence="13">
    <location>
        <position position="118"/>
    </location>
    <ligand>
        <name>Mg(2+)</name>
        <dbReference type="ChEBI" id="CHEBI:18420"/>
        <label>1</label>
    </ligand>
</feature>
<evidence type="ECO:0000256" key="8">
    <source>
        <dbReference type="ARBA" id="ARBA00025164"/>
    </source>
</evidence>
<dbReference type="PROSITE" id="PS00893">
    <property type="entry name" value="NUDIX_BOX"/>
    <property type="match status" value="1"/>
</dbReference>
<feature type="binding site" evidence="13">
    <location>
        <position position="98"/>
    </location>
    <ligand>
        <name>Mg(2+)</name>
        <dbReference type="ChEBI" id="CHEBI:18420"/>
        <label>1</label>
    </ligand>
</feature>
<dbReference type="GO" id="GO:0019693">
    <property type="term" value="P:ribose phosphate metabolic process"/>
    <property type="evidence" value="ECO:0007669"/>
    <property type="project" value="TreeGrafter"/>
</dbReference>
<keyword evidence="7 13" id="KW-0460">Magnesium</keyword>
<keyword evidence="5 13" id="KW-0479">Metal-binding</keyword>
<evidence type="ECO:0000256" key="5">
    <source>
        <dbReference type="ARBA" id="ARBA00022723"/>
    </source>
</evidence>
<dbReference type="GO" id="GO:0047631">
    <property type="term" value="F:ADP-ribose diphosphatase activity"/>
    <property type="evidence" value="ECO:0007669"/>
    <property type="project" value="UniProtKB-EC"/>
</dbReference>
<evidence type="ECO:0000256" key="10">
    <source>
        <dbReference type="ARBA" id="ARBA00030308"/>
    </source>
</evidence>
<dbReference type="GO" id="GO:0046872">
    <property type="term" value="F:metal ion binding"/>
    <property type="evidence" value="ECO:0007669"/>
    <property type="project" value="UniProtKB-KW"/>
</dbReference>
<dbReference type="PROSITE" id="PS51462">
    <property type="entry name" value="NUDIX"/>
    <property type="match status" value="1"/>
</dbReference>
<evidence type="ECO:0000313" key="16">
    <source>
        <dbReference type="EMBL" id="WDE04221.1"/>
    </source>
</evidence>
<sequence>MKTSISPEKREQFNPEDVIEHAKETKYQGFFKINEYHISHKLFNGGFSKVLTREIFERGDAVVLVPYDPVNDAVVLLEQFRPGVIRSGEYPWLLEFVAGMFDEGESAAEVAVREAKEEANLDIKEEELVPVLKYFSSPGGMSEHIHIYAARTDSSNVGGVYGLEEEGEDIRVHVFSRTQALQLLEKGKINNAATIIGLQWLALNYQKLQTSWQS</sequence>
<evidence type="ECO:0000259" key="15">
    <source>
        <dbReference type="PROSITE" id="PS51462"/>
    </source>
</evidence>
<keyword evidence="17" id="KW-1185">Reference proteome</keyword>
<feature type="domain" description="Nudix hydrolase" evidence="15">
    <location>
        <begin position="57"/>
        <end position="197"/>
    </location>
</feature>